<dbReference type="EMBL" id="CP106753">
    <property type="protein sequence ID" value="UXY13837.1"/>
    <property type="molecule type" value="Genomic_DNA"/>
</dbReference>
<dbReference type="Proteomes" id="UP001061302">
    <property type="component" value="Chromosome"/>
</dbReference>
<evidence type="ECO:0000313" key="1">
    <source>
        <dbReference type="EMBL" id="UXY13837.1"/>
    </source>
</evidence>
<keyword evidence="2" id="KW-1185">Reference proteome</keyword>
<organism evidence="1 2">
    <name type="scientific">Chitiniphilus purpureus</name>
    <dbReference type="NCBI Taxonomy" id="2981137"/>
    <lineage>
        <taxon>Bacteria</taxon>
        <taxon>Pseudomonadati</taxon>
        <taxon>Pseudomonadota</taxon>
        <taxon>Betaproteobacteria</taxon>
        <taxon>Neisseriales</taxon>
        <taxon>Chitinibacteraceae</taxon>
        <taxon>Chitiniphilus</taxon>
    </lineage>
</organism>
<proteinExistence type="predicted"/>
<evidence type="ECO:0000313" key="2">
    <source>
        <dbReference type="Proteomes" id="UP001061302"/>
    </source>
</evidence>
<accession>A0ABY6DHL6</accession>
<protein>
    <submittedName>
        <fullName evidence="1">YfdQ family protein</fullName>
    </submittedName>
</protein>
<dbReference type="InterPro" id="IPR019276">
    <property type="entry name" value="DUF2303"/>
</dbReference>
<gene>
    <name evidence="1" type="ORF">N8I74_10935</name>
</gene>
<sequence>MPQAQHAQPETIELAAGGVRAAYPHDLKALLEDVALKPSATTVDATTLQKQQIPVLYVPHNHKAELLPDLEKHLPQPLRKKAHVILNDATSFIWYVKEHGSLASCRIYLQADYPKGKVDFLGVINDHTADEAHWRDHTASFSPAKSIEWQRWLEKNRTAMSQLEFATWIEDNMQDIATVTGMPTAAQMLELALTFEAVSDKKFKSATRIQSGGIDLEYVDREDDATRQRMKMFERFTIGIPAFAAPITEANKPGQDTGEPPARVAYRIDARLKYRIRDGVLQLWYELVRPDKVLEAASQDIVQKIQHEAGFPLLAGSPNLPA</sequence>
<dbReference type="RefSeq" id="WP_263123110.1">
    <property type="nucleotide sequence ID" value="NZ_CP106753.1"/>
</dbReference>
<dbReference type="Pfam" id="PF10065">
    <property type="entry name" value="DUF2303"/>
    <property type="match status" value="2"/>
</dbReference>
<reference evidence="1" key="1">
    <citation type="submission" date="2022-10" db="EMBL/GenBank/DDBJ databases">
        <title>Chitiniphilus purpureus sp. nov., a novel chitin-degrading bacterium isolated from crawfish pond sediment.</title>
        <authorList>
            <person name="Li K."/>
        </authorList>
    </citation>
    <scope>NUCLEOTIDE SEQUENCE</scope>
    <source>
        <strain evidence="1">CD1</strain>
    </source>
</reference>
<name>A0ABY6DHL6_9NEIS</name>